<name>G8XZ36_PICSO</name>
<evidence type="ECO:0000256" key="7">
    <source>
        <dbReference type="ARBA" id="ARBA00023136"/>
    </source>
</evidence>
<comment type="subcellular location">
    <subcellularLocation>
        <location evidence="1">Endoplasmic reticulum membrane</location>
        <topology evidence="1">Multi-pass membrane protein</topology>
    </subcellularLocation>
</comment>
<feature type="transmembrane region" description="Helical" evidence="9">
    <location>
        <begin position="451"/>
        <end position="469"/>
    </location>
</feature>
<dbReference type="EMBL" id="FO082046">
    <property type="protein sequence ID" value="CCE86945.1"/>
    <property type="molecule type" value="Genomic_DNA"/>
</dbReference>
<evidence type="ECO:0000256" key="1">
    <source>
        <dbReference type="ARBA" id="ARBA00004477"/>
    </source>
</evidence>
<keyword evidence="7 9" id="KW-0472">Membrane</keyword>
<accession>G8XZ36</accession>
<evidence type="ECO:0000256" key="4">
    <source>
        <dbReference type="ARBA" id="ARBA00022801"/>
    </source>
</evidence>
<feature type="transmembrane region" description="Helical" evidence="9">
    <location>
        <begin position="145"/>
        <end position="169"/>
    </location>
</feature>
<feature type="transmembrane region" description="Helical" evidence="9">
    <location>
        <begin position="241"/>
        <end position="262"/>
    </location>
</feature>
<feature type="compositionally biased region" description="Low complexity" evidence="8">
    <location>
        <begin position="573"/>
        <end position="598"/>
    </location>
</feature>
<evidence type="ECO:0000256" key="2">
    <source>
        <dbReference type="ARBA" id="ARBA00006859"/>
    </source>
</evidence>
<sequence>MNTTNLDAPAMLFENLSWIDRMALRITYEVYKPTNTIYKYIGSDVLGCGCLIAIAVTCVYIGSFASLGKPRTALDSNTDKSELWHPTDNDNCLYYKTQEADLENLNGSNISLTSAFMIPVCGSAIISGLYYVVKNYDKSTLERFSNIYVLFMSFFAITNVSAYVLSVFVRKFQYYFNISPESSWFSRYRLTISKDVDGLPSGVISSVDEKKYKSLLHHLYKQGVKFWFPTHINRRNQGINVVFDDGYYFVLPITVSLLYGFYKLNPALNPDYTFPETNWIIGNFMGAYMSIFSISKGYFSNFKVASLLLIGLFFYDIYFVFKTEVMLTVATSINVPLKVSVPQIPDLYKQADILSSDLYSEPGFVTEFLQNSKNWKIANNILGLGDIIVPGFFIAMCLRYDLHRFYARNELAFHHLRSFPKPYFIASMLSYILGLILTVVVLLRFKHGQPALLYIVPCLLIGTFTAALVKGDVKGLLSFSEDIESPPSDTAQSHDKSASNDASESDVEDADYVVGEDSEWAEMADEHWDIDESAESTDSDELDLLIADQSNPVRVPIVYEFDTDEDDDTFVISSDESSSQSDSASLSDSASSDSENEA</sequence>
<dbReference type="InParanoid" id="G8XZ36"/>
<dbReference type="InterPro" id="IPR007369">
    <property type="entry name" value="Peptidase_A22B_SPP"/>
</dbReference>
<dbReference type="GO" id="GO:0006465">
    <property type="term" value="P:signal peptide processing"/>
    <property type="evidence" value="ECO:0007669"/>
    <property type="project" value="TreeGrafter"/>
</dbReference>
<dbReference type="GO" id="GO:0098553">
    <property type="term" value="C:lumenal side of endoplasmic reticulum membrane"/>
    <property type="evidence" value="ECO:0007669"/>
    <property type="project" value="TreeGrafter"/>
</dbReference>
<evidence type="ECO:0000256" key="5">
    <source>
        <dbReference type="ARBA" id="ARBA00022824"/>
    </source>
</evidence>
<organism evidence="10 11">
    <name type="scientific">Pichia sorbitophila (strain ATCC MYA-4447 / BCRC 22081 / CBS 7064 / NBRC 10061 / NRRL Y-12695)</name>
    <name type="common">Hybrid yeast</name>
    <dbReference type="NCBI Taxonomy" id="559304"/>
    <lineage>
        <taxon>Eukaryota</taxon>
        <taxon>Fungi</taxon>
        <taxon>Dikarya</taxon>
        <taxon>Ascomycota</taxon>
        <taxon>Saccharomycotina</taxon>
        <taxon>Pichiomycetes</taxon>
        <taxon>Debaryomycetaceae</taxon>
        <taxon>Millerozyma</taxon>
    </lineage>
</organism>
<keyword evidence="4" id="KW-0378">Hydrolase</keyword>
<dbReference type="AlphaFoldDB" id="G8XZ36"/>
<evidence type="ECO:0000256" key="9">
    <source>
        <dbReference type="SAM" id="Phobius"/>
    </source>
</evidence>
<dbReference type="OrthoDB" id="29661at2759"/>
<dbReference type="eggNOG" id="KOG2443">
    <property type="taxonomic scope" value="Eukaryota"/>
</dbReference>
<dbReference type="InterPro" id="IPR006639">
    <property type="entry name" value="Preselin/SPP"/>
</dbReference>
<feature type="region of interest" description="Disordered" evidence="8">
    <location>
        <begin position="564"/>
        <end position="598"/>
    </location>
</feature>
<keyword evidence="5" id="KW-0256">Endoplasmic reticulum</keyword>
<keyword evidence="6 9" id="KW-1133">Transmembrane helix</keyword>
<keyword evidence="11" id="KW-1185">Reference proteome</keyword>
<dbReference type="PANTHER" id="PTHR12174">
    <property type="entry name" value="SIGNAL PEPTIDE PEPTIDASE"/>
    <property type="match status" value="1"/>
</dbReference>
<dbReference type="HOGENOM" id="CLU_023799_3_0_1"/>
<dbReference type="PANTHER" id="PTHR12174:SF23">
    <property type="entry name" value="MINOR HISTOCOMPATIBILITY ANTIGEN H13"/>
    <property type="match status" value="1"/>
</dbReference>
<proteinExistence type="inferred from homology"/>
<evidence type="ECO:0000256" key="3">
    <source>
        <dbReference type="ARBA" id="ARBA00022692"/>
    </source>
</evidence>
<dbReference type="FunCoup" id="G8XZ36">
    <property type="interactions" value="29"/>
</dbReference>
<comment type="similarity">
    <text evidence="2">Belongs to the peptidase A22B family.</text>
</comment>
<keyword evidence="3 9" id="KW-0812">Transmembrane</keyword>
<dbReference type="STRING" id="559304.G8XZ36"/>
<evidence type="ECO:0000313" key="10">
    <source>
        <dbReference type="EMBL" id="CCE86945.1"/>
    </source>
</evidence>
<dbReference type="OMA" id="FIAMCYK"/>
<protein>
    <submittedName>
        <fullName evidence="10">Piso0_005469 protein</fullName>
    </submittedName>
</protein>
<feature type="transmembrane region" description="Helical" evidence="9">
    <location>
        <begin position="381"/>
        <end position="402"/>
    </location>
</feature>
<feature type="transmembrane region" description="Helical" evidence="9">
    <location>
        <begin position="302"/>
        <end position="321"/>
    </location>
</feature>
<reference evidence="10 11" key="1">
    <citation type="journal article" date="2012" name="G3 (Bethesda)">
        <title>Pichia sorbitophila, an interspecies yeast hybrid reveals early steps of genome resolution following polyploidization.</title>
        <authorList>
            <person name="Leh Louis V."/>
            <person name="Despons L."/>
            <person name="Friedrich A."/>
            <person name="Martin T."/>
            <person name="Durrens P."/>
            <person name="Casaregola S."/>
            <person name="Neuveglise C."/>
            <person name="Fairhead C."/>
            <person name="Marck C."/>
            <person name="Cruz J.A."/>
            <person name="Straub M.L."/>
            <person name="Kugler V."/>
            <person name="Sacerdot C."/>
            <person name="Uzunov Z."/>
            <person name="Thierry A."/>
            <person name="Weiss S."/>
            <person name="Bleykasten C."/>
            <person name="De Montigny J."/>
            <person name="Jacques N."/>
            <person name="Jung P."/>
            <person name="Lemaire M."/>
            <person name="Mallet S."/>
            <person name="Morel G."/>
            <person name="Richard G.F."/>
            <person name="Sarkar A."/>
            <person name="Savel G."/>
            <person name="Schacherer J."/>
            <person name="Seret M.L."/>
            <person name="Talla E."/>
            <person name="Samson G."/>
            <person name="Jubin C."/>
            <person name="Poulain J."/>
            <person name="Vacherie B."/>
            <person name="Barbe V."/>
            <person name="Pelletier E."/>
            <person name="Sherman D.J."/>
            <person name="Westhof E."/>
            <person name="Weissenbach J."/>
            <person name="Baret P.V."/>
            <person name="Wincker P."/>
            <person name="Gaillardin C."/>
            <person name="Dujon B."/>
            <person name="Souciet J.L."/>
        </authorList>
    </citation>
    <scope>NUCLEOTIDE SEQUENCE [LARGE SCALE GENOMIC DNA]</scope>
    <source>
        <strain evidence="11">ATCC MYA-4447 / BCRC 22081 / CBS 7064 / NBRC 10061 / NRRL Y-12695</strain>
    </source>
</reference>
<feature type="region of interest" description="Disordered" evidence="8">
    <location>
        <begin position="484"/>
        <end position="511"/>
    </location>
</feature>
<evidence type="ECO:0000313" key="11">
    <source>
        <dbReference type="Proteomes" id="UP000005222"/>
    </source>
</evidence>
<gene>
    <name evidence="10" type="primary">Piso0_005469</name>
    <name evidence="10" type="ORF">GNLVRS01_PISO0N15765g</name>
</gene>
<dbReference type="GO" id="GO:0033619">
    <property type="term" value="P:membrane protein proteolysis"/>
    <property type="evidence" value="ECO:0007669"/>
    <property type="project" value="TreeGrafter"/>
</dbReference>
<dbReference type="SMART" id="SM00730">
    <property type="entry name" value="PSN"/>
    <property type="match status" value="1"/>
</dbReference>
<dbReference type="GO" id="GO:0098554">
    <property type="term" value="C:cytoplasmic side of endoplasmic reticulum membrane"/>
    <property type="evidence" value="ECO:0007669"/>
    <property type="project" value="TreeGrafter"/>
</dbReference>
<feature type="transmembrane region" description="Helical" evidence="9">
    <location>
        <begin position="37"/>
        <end position="61"/>
    </location>
</feature>
<evidence type="ECO:0000256" key="8">
    <source>
        <dbReference type="SAM" id="MobiDB-lite"/>
    </source>
</evidence>
<feature type="transmembrane region" description="Helical" evidence="9">
    <location>
        <begin position="423"/>
        <end position="445"/>
    </location>
</feature>
<dbReference type="Pfam" id="PF04258">
    <property type="entry name" value="Peptidase_A22B"/>
    <property type="match status" value="1"/>
</dbReference>
<dbReference type="GO" id="GO:0042500">
    <property type="term" value="F:aspartic endopeptidase activity, intramembrane cleaving"/>
    <property type="evidence" value="ECO:0007669"/>
    <property type="project" value="InterPro"/>
</dbReference>
<evidence type="ECO:0000256" key="6">
    <source>
        <dbReference type="ARBA" id="ARBA00022989"/>
    </source>
</evidence>
<feature type="transmembrane region" description="Helical" evidence="9">
    <location>
        <begin position="112"/>
        <end position="133"/>
    </location>
</feature>
<dbReference type="Proteomes" id="UP000005222">
    <property type="component" value="Chromosome N"/>
</dbReference>